<evidence type="ECO:0000256" key="4">
    <source>
        <dbReference type="ARBA" id="ARBA00022723"/>
    </source>
</evidence>
<dbReference type="AlphaFoldDB" id="A0AAP0M8K9"/>
<dbReference type="NCBIfam" id="TIGR00322">
    <property type="entry name" value="diphth2_R"/>
    <property type="match status" value="1"/>
</dbReference>
<keyword evidence="5" id="KW-0408">Iron</keyword>
<dbReference type="PANTHER" id="PTHR43173:SF28">
    <property type="entry name" value="AARF DOMAIN CONTAINING KINASE 5"/>
    <property type="match status" value="1"/>
</dbReference>
<evidence type="ECO:0000313" key="9">
    <source>
        <dbReference type="EMBL" id="KAK9200799.1"/>
    </source>
</evidence>
<comment type="caution">
    <text evidence="9">The sequence shown here is derived from an EMBL/GenBank/DDBJ whole genome shotgun (WGS) entry which is preliminary data.</text>
</comment>
<evidence type="ECO:0000313" key="10">
    <source>
        <dbReference type="Proteomes" id="UP001428341"/>
    </source>
</evidence>
<dbReference type="Gene3D" id="1.10.510.10">
    <property type="entry name" value="Transferase(Phosphotransferase) domain 1"/>
    <property type="match status" value="1"/>
</dbReference>
<evidence type="ECO:0000256" key="5">
    <source>
        <dbReference type="ARBA" id="ARBA00023004"/>
    </source>
</evidence>
<comment type="similarity">
    <text evidence="3">Belongs to the protein kinase superfamily. ADCK protein kinase family.</text>
</comment>
<reference evidence="9 10" key="1">
    <citation type="submission" date="2024-05" db="EMBL/GenBank/DDBJ databases">
        <title>Haplotype-resolved chromosome-level genome assembly of Huyou (Citrus changshanensis).</title>
        <authorList>
            <person name="Miao C."/>
            <person name="Chen W."/>
            <person name="Wu Y."/>
            <person name="Wang L."/>
            <person name="Zhao S."/>
            <person name="Grierson D."/>
            <person name="Xu C."/>
            <person name="Chen K."/>
        </authorList>
    </citation>
    <scope>NUCLEOTIDE SEQUENCE [LARGE SCALE GENOMIC DNA]</scope>
    <source>
        <strain evidence="9">01-14</strain>
        <tissue evidence="9">Leaf</tissue>
    </source>
</reference>
<dbReference type="InterPro" id="IPR016435">
    <property type="entry name" value="DPH1/DPH2"/>
</dbReference>
<evidence type="ECO:0000256" key="2">
    <source>
        <dbReference type="ARBA" id="ARBA00005156"/>
    </source>
</evidence>
<comment type="pathway">
    <text evidence="2">Protein modification; peptidyl-diphthamide biosynthesis.</text>
</comment>
<evidence type="ECO:0000256" key="6">
    <source>
        <dbReference type="ARBA" id="ARBA00023014"/>
    </source>
</evidence>
<dbReference type="GO" id="GO:0051536">
    <property type="term" value="F:iron-sulfur cluster binding"/>
    <property type="evidence" value="ECO:0007669"/>
    <property type="project" value="UniProtKB-KW"/>
</dbReference>
<dbReference type="PANTHER" id="PTHR43173">
    <property type="entry name" value="ABC1 FAMILY PROTEIN"/>
    <property type="match status" value="1"/>
</dbReference>
<dbReference type="EMBL" id="JBCGBO010000005">
    <property type="protein sequence ID" value="KAK9200799.1"/>
    <property type="molecule type" value="Genomic_DNA"/>
</dbReference>
<feature type="domain" description="ABC1 atypical kinase-like" evidence="8">
    <location>
        <begin position="127"/>
        <end position="371"/>
    </location>
</feature>
<dbReference type="InterPro" id="IPR011009">
    <property type="entry name" value="Kinase-like_dom_sf"/>
</dbReference>
<dbReference type="SFLD" id="SFLDS00032">
    <property type="entry name" value="Radical_SAM_3-amino-3-carboxyp"/>
    <property type="match status" value="2"/>
</dbReference>
<dbReference type="Pfam" id="PF03109">
    <property type="entry name" value="ABC1"/>
    <property type="match status" value="1"/>
</dbReference>
<evidence type="ECO:0000256" key="7">
    <source>
        <dbReference type="SAM" id="MobiDB-lite"/>
    </source>
</evidence>
<dbReference type="InterPro" id="IPR045307">
    <property type="entry name" value="ADCK1_dom"/>
</dbReference>
<comment type="cofactor">
    <cofactor evidence="1">
        <name>[4Fe-4S] cluster</name>
        <dbReference type="ChEBI" id="CHEBI:49883"/>
    </cofactor>
</comment>
<dbReference type="Gene3D" id="3.40.50.11840">
    <property type="entry name" value="Diphthamide synthesis DPH1/DPH2 domain 1"/>
    <property type="match status" value="1"/>
</dbReference>
<feature type="compositionally biased region" description="Basic and acidic residues" evidence="7">
    <location>
        <begin position="953"/>
        <end position="964"/>
    </location>
</feature>
<dbReference type="InterPro" id="IPR042263">
    <property type="entry name" value="DPH1/DPH2_1"/>
</dbReference>
<dbReference type="InterPro" id="IPR051130">
    <property type="entry name" value="Mito_struct-func_regulator"/>
</dbReference>
<dbReference type="SUPFAM" id="SSF56112">
    <property type="entry name" value="Protein kinase-like (PK-like)"/>
    <property type="match status" value="1"/>
</dbReference>
<name>A0AAP0M8K9_9ROSI</name>
<dbReference type="GO" id="GO:0046872">
    <property type="term" value="F:metal ion binding"/>
    <property type="evidence" value="ECO:0007669"/>
    <property type="project" value="UniProtKB-KW"/>
</dbReference>
<feature type="region of interest" description="Disordered" evidence="7">
    <location>
        <begin position="934"/>
        <end position="964"/>
    </location>
</feature>
<accession>A0AAP0M8K9</accession>
<dbReference type="Gene3D" id="3.40.50.11860">
    <property type="entry name" value="Diphthamide synthesis DPH1/DPH2 domain 3"/>
    <property type="match status" value="1"/>
</dbReference>
<proteinExistence type="inferred from homology"/>
<keyword evidence="10" id="KW-1185">Reference proteome</keyword>
<keyword evidence="6" id="KW-0411">Iron-sulfur</keyword>
<dbReference type="InterPro" id="IPR004147">
    <property type="entry name" value="ABC1_dom"/>
</dbReference>
<dbReference type="Pfam" id="PF01866">
    <property type="entry name" value="Diphthamide_syn"/>
    <property type="match status" value="2"/>
</dbReference>
<dbReference type="GO" id="GO:0090560">
    <property type="term" value="F:2-(3-amino-3-carboxypropyl)histidine synthase activity"/>
    <property type="evidence" value="ECO:0007669"/>
    <property type="project" value="InterPro"/>
</dbReference>
<organism evidence="9 10">
    <name type="scientific">Citrus x changshan-huyou</name>
    <dbReference type="NCBI Taxonomy" id="2935761"/>
    <lineage>
        <taxon>Eukaryota</taxon>
        <taxon>Viridiplantae</taxon>
        <taxon>Streptophyta</taxon>
        <taxon>Embryophyta</taxon>
        <taxon>Tracheophyta</taxon>
        <taxon>Spermatophyta</taxon>
        <taxon>Magnoliopsida</taxon>
        <taxon>eudicotyledons</taxon>
        <taxon>Gunneridae</taxon>
        <taxon>Pentapetalae</taxon>
        <taxon>rosids</taxon>
        <taxon>malvids</taxon>
        <taxon>Sapindales</taxon>
        <taxon>Rutaceae</taxon>
        <taxon>Aurantioideae</taxon>
        <taxon>Citrus</taxon>
    </lineage>
</organism>
<protein>
    <recommendedName>
        <fullName evidence="8">ABC1 atypical kinase-like domain-containing protein</fullName>
    </recommendedName>
</protein>
<sequence length="964" mass="106988">MKASKIFKRTVYLLTATGFTFHATSHSDFLPFPLFLDKIKAGIDGIVRSSRAISTITFTIADYKYSLHGLSVGSEDYLCKLSEVHLRSAKRILKLCEINKGFYVKAGQFVVAIRQVPKEYSSTLSSLQDQAVPCDFKSIKEVLMSNLGQHLSEIFISLDEQPIAAASIAQVHRAILRGNQEVAVKVQYPGLEHKMRLDIAIMSFLSTTVTWIFPEYRFGWLVSEFAGTISLELDFIQEAKNSEKTAENFKNNEMVRVPHVFWDFTTSHVLTMQFCEGCKVDDLDSLKEIKANPIKVAKALVEVFAEMIFVHGFVHGDPHAGNILVSPEGQNGFSLVLLDHGIYKTLDDTFRVDYCRLWKALILLDSDEIKHLGERFGIGQYSRYLPLIFTGRSIDSNSILGAGMSAEERRKVKQELVSLTVEDISSFMESLPPNFLAVLRIDGLLRSIVSKLKAPQQIRLLAYAKYALYGLSPKSNLKSDFAIDVVFARFKTTFSYLHLRIILEVLQLLSWMRKVKQFLHRLLGEIIDNLLKDSIRIVRALRAKLGSLRSSDGERGVDDKDIGLFVMADTTYGSCCVDEVGASHIDADCVIHYGHTCLSPTSTLPAFFVFGKASINTSNCIENLSKHALTNGKPILVLYGLEYAHAIPHIREAVKVASSSYGSGLKLEINFADVMCTVITPSKDHKSLCGPAGGCTADESSYAVAGTRHTIGGLVWNIPDRKKMEEHLLFWIGSDNSAFANVVLTFNGCEIVRYDATEERLLTDVSQPLKILKRRYYLVEKAKDANIIGVLVGTLGCDVFINVSCAQTALLDSKEFLAPVITPFEAMLAFGRGTQWTGAYVMEFRDLMSSSPVEGSDQAEEARFSFLKGGYVEDVAQPETENGEEEKEGALALANAVEKALQLHDRSLNPIVKGTAKSGAEYFVSRSYHGLEMQCNSSSPEPYAIGRSGKASGYDDEKSKQEIQ</sequence>
<keyword evidence="4" id="KW-0479">Metal-binding</keyword>
<evidence type="ECO:0000256" key="3">
    <source>
        <dbReference type="ARBA" id="ARBA00009670"/>
    </source>
</evidence>
<dbReference type="InterPro" id="IPR042265">
    <property type="entry name" value="DPH1/DPH2_3"/>
</dbReference>
<evidence type="ECO:0000259" key="8">
    <source>
        <dbReference type="Pfam" id="PF03109"/>
    </source>
</evidence>
<gene>
    <name evidence="9" type="ORF">WN944_015998</name>
</gene>
<evidence type="ECO:0000256" key="1">
    <source>
        <dbReference type="ARBA" id="ARBA00001966"/>
    </source>
</evidence>
<dbReference type="CDD" id="cd13969">
    <property type="entry name" value="ADCK1-like"/>
    <property type="match status" value="1"/>
</dbReference>
<dbReference type="GO" id="GO:0017183">
    <property type="term" value="P:protein histidyl modification to diphthamide"/>
    <property type="evidence" value="ECO:0007669"/>
    <property type="project" value="InterPro"/>
</dbReference>
<dbReference type="Proteomes" id="UP001428341">
    <property type="component" value="Unassembled WGS sequence"/>
</dbReference>